<dbReference type="InterPro" id="IPR009078">
    <property type="entry name" value="Ferritin-like_SF"/>
</dbReference>
<evidence type="ECO:0000259" key="3">
    <source>
        <dbReference type="Pfam" id="PF00210"/>
    </source>
</evidence>
<dbReference type="CDD" id="cd01043">
    <property type="entry name" value="DPS"/>
    <property type="match status" value="1"/>
</dbReference>
<dbReference type="Pfam" id="PF00210">
    <property type="entry name" value="Ferritin"/>
    <property type="match status" value="1"/>
</dbReference>
<evidence type="ECO:0000313" key="4">
    <source>
        <dbReference type="EMBL" id="AMW04685.1"/>
    </source>
</evidence>
<comment type="similarity">
    <text evidence="1 2">Belongs to the Dps family.</text>
</comment>
<dbReference type="OrthoDB" id="9797687at2"/>
<dbReference type="KEGG" id="gph:GEMMAAP_07185"/>
<dbReference type="RefSeq" id="WP_026850437.1">
    <property type="nucleotide sequence ID" value="NZ_CP011454.1"/>
</dbReference>
<dbReference type="STRING" id="1379270.GEMMAAP_07185"/>
<dbReference type="InterPro" id="IPR002177">
    <property type="entry name" value="DPS_DNA-bd"/>
</dbReference>
<protein>
    <submittedName>
        <fullName evidence="4">DNA-binding protein</fullName>
    </submittedName>
</protein>
<dbReference type="Proteomes" id="UP000076404">
    <property type="component" value="Chromosome"/>
</dbReference>
<dbReference type="Gene3D" id="1.20.1260.10">
    <property type="match status" value="1"/>
</dbReference>
<reference evidence="4 5" key="2">
    <citation type="journal article" date="2016" name="Environ. Microbiol. Rep.">
        <title>Metagenomic evidence for the presence of phototrophic Gemmatimonadetes bacteria in diverse environments.</title>
        <authorList>
            <person name="Zeng Y."/>
            <person name="Baumbach J."/>
            <person name="Barbosa E.G."/>
            <person name="Azevedo V."/>
            <person name="Zhang C."/>
            <person name="Koblizek M."/>
        </authorList>
    </citation>
    <scope>NUCLEOTIDE SEQUENCE [LARGE SCALE GENOMIC DNA]</scope>
    <source>
        <strain evidence="4 5">AP64</strain>
    </source>
</reference>
<dbReference type="PRINTS" id="PR01346">
    <property type="entry name" value="HELNAPAPROT"/>
</dbReference>
<dbReference type="GO" id="GO:0016722">
    <property type="term" value="F:oxidoreductase activity, acting on metal ions"/>
    <property type="evidence" value="ECO:0007669"/>
    <property type="project" value="InterPro"/>
</dbReference>
<keyword evidence="4" id="KW-0238">DNA-binding</keyword>
<feature type="domain" description="Ferritin/DPS" evidence="3">
    <location>
        <begin position="28"/>
        <end position="166"/>
    </location>
</feature>
<dbReference type="GO" id="GO:0003677">
    <property type="term" value="F:DNA binding"/>
    <property type="evidence" value="ECO:0007669"/>
    <property type="project" value="UniProtKB-KW"/>
</dbReference>
<dbReference type="NCBIfam" id="NF006975">
    <property type="entry name" value="PRK09448.1"/>
    <property type="match status" value="1"/>
</dbReference>
<dbReference type="SUPFAM" id="SSF47240">
    <property type="entry name" value="Ferritin-like"/>
    <property type="match status" value="1"/>
</dbReference>
<dbReference type="PIRSF" id="PIRSF005900">
    <property type="entry name" value="Dps"/>
    <property type="match status" value="1"/>
</dbReference>
<dbReference type="EMBL" id="CP011454">
    <property type="protein sequence ID" value="AMW04685.1"/>
    <property type="molecule type" value="Genomic_DNA"/>
</dbReference>
<proteinExistence type="inferred from homology"/>
<evidence type="ECO:0000256" key="1">
    <source>
        <dbReference type="ARBA" id="ARBA00009497"/>
    </source>
</evidence>
<name>A0A143BJD0_9BACT</name>
<gene>
    <name evidence="4" type="ORF">GEMMAAP_07185</name>
</gene>
<dbReference type="eggNOG" id="COG0783">
    <property type="taxonomic scope" value="Bacteria"/>
</dbReference>
<sequence length="167" mass="18121">MSKAALEPPHRTRVDLPQDTLVAIGLILNERLADVLDLERQAKQAHWNVRGARFQPLHQLFDAVAALAVGWADDLAERAVQLGCVAEGTLQAVSARSELPVCPLNVNSADEWLHVIAEALAFCANAARADIKEAAAADDDITADLLTRITGEADKQLWFVEAHLDQS</sequence>
<evidence type="ECO:0000313" key="5">
    <source>
        <dbReference type="Proteomes" id="UP000076404"/>
    </source>
</evidence>
<keyword evidence="5" id="KW-1185">Reference proteome</keyword>
<dbReference type="PROSITE" id="PS00818">
    <property type="entry name" value="DPS_1"/>
    <property type="match status" value="1"/>
</dbReference>
<dbReference type="AlphaFoldDB" id="A0A143BJD0"/>
<dbReference type="PANTHER" id="PTHR42932:SF3">
    <property type="entry name" value="DNA PROTECTION DURING STARVATION PROTEIN"/>
    <property type="match status" value="1"/>
</dbReference>
<dbReference type="InterPro" id="IPR012347">
    <property type="entry name" value="Ferritin-like"/>
</dbReference>
<organism evidence="4 5">
    <name type="scientific">Gemmatimonas phototrophica</name>
    <dbReference type="NCBI Taxonomy" id="1379270"/>
    <lineage>
        <taxon>Bacteria</taxon>
        <taxon>Pseudomonadati</taxon>
        <taxon>Gemmatimonadota</taxon>
        <taxon>Gemmatimonadia</taxon>
        <taxon>Gemmatimonadales</taxon>
        <taxon>Gemmatimonadaceae</taxon>
        <taxon>Gemmatimonas</taxon>
    </lineage>
</organism>
<dbReference type="InterPro" id="IPR008331">
    <property type="entry name" value="Ferritin_DPS_dom"/>
</dbReference>
<dbReference type="GO" id="GO:0008199">
    <property type="term" value="F:ferric iron binding"/>
    <property type="evidence" value="ECO:0007669"/>
    <property type="project" value="InterPro"/>
</dbReference>
<reference evidence="4 5" key="1">
    <citation type="journal article" date="2014" name="Proc. Natl. Acad. Sci. U.S.A.">
        <title>Functional type 2 photosynthetic reaction centers found in the rare bacterial phylum Gemmatimonadetes.</title>
        <authorList>
            <person name="Zeng Y."/>
            <person name="Feng F."/>
            <person name="Medova H."/>
            <person name="Dean J."/>
            <person name="Koblizek M."/>
        </authorList>
    </citation>
    <scope>NUCLEOTIDE SEQUENCE [LARGE SCALE GENOMIC DNA]</scope>
    <source>
        <strain evidence="4 5">AP64</strain>
    </source>
</reference>
<dbReference type="PANTHER" id="PTHR42932">
    <property type="entry name" value="GENERAL STRESS PROTEIN 20U"/>
    <property type="match status" value="1"/>
</dbReference>
<dbReference type="InterPro" id="IPR023188">
    <property type="entry name" value="DPS_DNA-bd_CS"/>
</dbReference>
<accession>A0A143BJD0</accession>
<evidence type="ECO:0000256" key="2">
    <source>
        <dbReference type="RuleBase" id="RU003875"/>
    </source>
</evidence>